<accession>A0A6H1ZVC5</accession>
<dbReference type="AlphaFoldDB" id="A0A6H1ZVC5"/>
<gene>
    <name evidence="1" type="ORF">TM448A02083_0009</name>
</gene>
<sequence length="237" mass="27178">MAHTAAIIPIEQVVSRFLFKYKRPLDDAFIYTEHCCNAYRDFRLYDSDQVVTAKVSINANKWIDMPSDLQTFVDLCTPISGEWWSFTEKRYIVNTTTFTGIVEGRDESFGEGADLSVPRTTGYAASGGVNDYNYMIDWEARRIYVDGMESATVVLLYTSSGIEMSGTTQVPELLTPLLDAYMLWKSSYWIPEMIRERQALEQDFTKVRLSTRNLINSMSYSAWRDLILSNARQAPTR</sequence>
<protein>
    <submittedName>
        <fullName evidence="1">Uncharacterized protein</fullName>
    </submittedName>
</protein>
<proteinExistence type="predicted"/>
<reference evidence="1" key="1">
    <citation type="submission" date="2020-03" db="EMBL/GenBank/DDBJ databases">
        <title>The deep terrestrial virosphere.</title>
        <authorList>
            <person name="Holmfeldt K."/>
            <person name="Nilsson E."/>
            <person name="Simone D."/>
            <person name="Lopez-Fernandez M."/>
            <person name="Wu X."/>
            <person name="de Brujin I."/>
            <person name="Lundin D."/>
            <person name="Andersson A."/>
            <person name="Bertilsson S."/>
            <person name="Dopson M."/>
        </authorList>
    </citation>
    <scope>NUCLEOTIDE SEQUENCE</scope>
    <source>
        <strain evidence="1">TM448A02083</strain>
    </source>
</reference>
<name>A0A6H1ZVC5_9ZZZZ</name>
<evidence type="ECO:0000313" key="1">
    <source>
        <dbReference type="EMBL" id="QJA51361.1"/>
    </source>
</evidence>
<organism evidence="1">
    <name type="scientific">viral metagenome</name>
    <dbReference type="NCBI Taxonomy" id="1070528"/>
    <lineage>
        <taxon>unclassified sequences</taxon>
        <taxon>metagenomes</taxon>
        <taxon>organismal metagenomes</taxon>
    </lineage>
</organism>
<dbReference type="EMBL" id="MT144256">
    <property type="protein sequence ID" value="QJA51361.1"/>
    <property type="molecule type" value="Genomic_DNA"/>
</dbReference>